<protein>
    <submittedName>
        <fullName evidence="2">Uncharacterized protein</fullName>
    </submittedName>
</protein>
<feature type="compositionally biased region" description="Basic and acidic residues" evidence="1">
    <location>
        <begin position="251"/>
        <end position="266"/>
    </location>
</feature>
<feature type="compositionally biased region" description="Basic and acidic residues" evidence="1">
    <location>
        <begin position="323"/>
        <end position="337"/>
    </location>
</feature>
<evidence type="ECO:0000313" key="2">
    <source>
        <dbReference type="EMBL" id="KAF2843766.1"/>
    </source>
</evidence>
<feature type="compositionally biased region" description="Basic and acidic residues" evidence="1">
    <location>
        <begin position="39"/>
        <end position="52"/>
    </location>
</feature>
<feature type="compositionally biased region" description="Basic and acidic residues" evidence="1">
    <location>
        <begin position="457"/>
        <end position="473"/>
    </location>
</feature>
<organism evidence="2 3">
    <name type="scientific">Patellaria atrata CBS 101060</name>
    <dbReference type="NCBI Taxonomy" id="1346257"/>
    <lineage>
        <taxon>Eukaryota</taxon>
        <taxon>Fungi</taxon>
        <taxon>Dikarya</taxon>
        <taxon>Ascomycota</taxon>
        <taxon>Pezizomycotina</taxon>
        <taxon>Dothideomycetes</taxon>
        <taxon>Dothideomycetes incertae sedis</taxon>
        <taxon>Patellariales</taxon>
        <taxon>Patellariaceae</taxon>
        <taxon>Patellaria</taxon>
    </lineage>
</organism>
<feature type="compositionally biased region" description="Polar residues" evidence="1">
    <location>
        <begin position="23"/>
        <end position="36"/>
    </location>
</feature>
<dbReference type="Proteomes" id="UP000799429">
    <property type="component" value="Unassembled WGS sequence"/>
</dbReference>
<evidence type="ECO:0000313" key="3">
    <source>
        <dbReference type="Proteomes" id="UP000799429"/>
    </source>
</evidence>
<proteinExistence type="predicted"/>
<feature type="compositionally biased region" description="Low complexity" evidence="1">
    <location>
        <begin position="810"/>
        <end position="827"/>
    </location>
</feature>
<feature type="compositionally biased region" description="Low complexity" evidence="1">
    <location>
        <begin position="710"/>
        <end position="720"/>
    </location>
</feature>
<feature type="compositionally biased region" description="Basic and acidic residues" evidence="1">
    <location>
        <begin position="140"/>
        <end position="149"/>
    </location>
</feature>
<feature type="compositionally biased region" description="Low complexity" evidence="1">
    <location>
        <begin position="1313"/>
        <end position="1333"/>
    </location>
</feature>
<feature type="region of interest" description="Disordered" evidence="1">
    <location>
        <begin position="963"/>
        <end position="1374"/>
    </location>
</feature>
<name>A0A9P4SIV9_9PEZI</name>
<feature type="compositionally biased region" description="Polar residues" evidence="1">
    <location>
        <begin position="86"/>
        <end position="98"/>
    </location>
</feature>
<dbReference type="EMBL" id="MU006089">
    <property type="protein sequence ID" value="KAF2843766.1"/>
    <property type="molecule type" value="Genomic_DNA"/>
</dbReference>
<feature type="compositionally biased region" description="Polar residues" evidence="1">
    <location>
        <begin position="442"/>
        <end position="454"/>
    </location>
</feature>
<feature type="compositionally biased region" description="Basic and acidic residues" evidence="1">
    <location>
        <begin position="285"/>
        <end position="295"/>
    </location>
</feature>
<feature type="compositionally biased region" description="Polar residues" evidence="1">
    <location>
        <begin position="106"/>
        <end position="133"/>
    </location>
</feature>
<feature type="compositionally biased region" description="Polar residues" evidence="1">
    <location>
        <begin position="1357"/>
        <end position="1374"/>
    </location>
</feature>
<feature type="compositionally biased region" description="Low complexity" evidence="1">
    <location>
        <begin position="784"/>
        <end position="797"/>
    </location>
</feature>
<feature type="compositionally biased region" description="Basic and acidic residues" evidence="1">
    <location>
        <begin position="590"/>
        <end position="599"/>
    </location>
</feature>
<feature type="compositionally biased region" description="Polar residues" evidence="1">
    <location>
        <begin position="724"/>
        <end position="737"/>
    </location>
</feature>
<accession>A0A9P4SIV9</accession>
<feature type="region of interest" description="Disordered" evidence="1">
    <location>
        <begin position="1"/>
        <end position="950"/>
    </location>
</feature>
<feature type="compositionally biased region" description="Low complexity" evidence="1">
    <location>
        <begin position="411"/>
        <end position="422"/>
    </location>
</feature>
<feature type="compositionally biased region" description="Low complexity" evidence="1">
    <location>
        <begin position="661"/>
        <end position="675"/>
    </location>
</feature>
<feature type="compositionally biased region" description="Low complexity" evidence="1">
    <location>
        <begin position="1185"/>
        <end position="1204"/>
    </location>
</feature>
<feature type="compositionally biased region" description="Low complexity" evidence="1">
    <location>
        <begin position="341"/>
        <end position="352"/>
    </location>
</feature>
<sequence length="1374" mass="145028">MEALKSVINPGHGKDDDILYGTGENTASNPATSANTGKLEGEGSHLGRKEPGGTDTTYGTDSGLSSRGPNLNTVDNTRDDTRHELSSGQPEPISQNPEIRQHETSRNPLAGSSTTDTNPESRQKGTSSTSTGIADSFPGNHDDTYRDQAADTSGTTSTTERKGGIIGSIKRLVGNKDQSSDKENRPHVVSEEASSASIKSGVVGQPTDEKLSGPPTAGRVSETSKPLPDTPSQSQHGISSLPDRSVGSDRGVSDTHDHAHHHDRDPGMTTGAGVGAGAATLAAKRAYDHREHDQTTSDPSTSGSANVGPTETSRSFPLGSGHKNPDHFREHTRDHTSSDIPSGTTGSSPRSTVIPGPHSTDTANRLDPNIDSSTYTGGSHYSGHHSGTISDHPTSTTDTSHTGQDHHSRDTTIAGAGATGAAELSEGRNHHDEPTSRDESAKTSSTGPHKSSLLNKLDPRVHSDLSKPKEHSTIESTSNPYSASPVDPRVDGGSRSTTGPESTRSSDHHYGRDAALGAGTGATGLGAYEANKHRGEDTSNLPAETGHSTRDLPSSTDNPIRAVEQHSAPSYEDQRASAPVGSSILGASRPTEHQSDRDTVSPTGTDAYSGIDARYMSSVRRGSRMETEDGAFGSIRDSSSPTATHSRHQDTLGRYNDQRASPTTPSPTSGATTSDPSHREHHHGRDVDVGAGAGAAGLGAYEAGKHHHGQQGTQDPTTTDELPTATSNLPISTSGYDQATKHVREPTSISGTQEPGLTYEKPHSTTGYGDQTNKPPKHHHGRDAALGAEVGAAGLDAYEAGKHHHGNQGTQDPTTSSTLPSTTSDQPISTSGYDQAPRHQREPTDISGSHGATSTKFHEQPSATGPSDQTSQLKEHHYGRDAAIAGGAGAAGTGAYQAYHPHRDAPPNDYDYSGQGVRDPTAGAHHPIRDETTSRQTAGETTDESHKGRNAAVAGCAAAAGAGAYAYSQHDQEKMEKERLKQERAHEKELEKEQRAHEKEVAKEEHAAQKAHDKEVAKEQKAHDKEVAKEQHAAQKAHDKEVAKEKKAHDKEVAKEQKAHDKQVAREQKAHDKQVAKEEKAHEKEIAKEQHAAQKAHEKQHEYEEKERQKKLARQEEEREQDDHSPTKKKGGLFGFLHRNKNKENTDPATDDPTSPITADRTDPATGDPTSSTTADRTDSRTTHGAETAAAAGTAGGPAAAAYANYSDQNKHHKLHKDPPEGYYEQKMAEQGGIGPEERVARTDPAVGSTVGGAGEFGHKHEYRGVPTTTDPSAHNTHSPPSTSNPASHHGTGYTADQPLAGPPSHGYETQPGTSTTTTTTTTTGVTTGSKGVLPTESRTGLPIDTSLGDGRGGTDGNETIQGYGHSSQPGTAL</sequence>
<dbReference type="OrthoDB" id="2590867at2759"/>
<comment type="caution">
    <text evidence="2">The sequence shown here is derived from an EMBL/GenBank/DDBJ whole genome shotgun (WGS) entry which is preliminary data.</text>
</comment>
<gene>
    <name evidence="2" type="ORF">M501DRAFT_994802</name>
</gene>
<feature type="compositionally biased region" description="Polar residues" evidence="1">
    <location>
        <begin position="764"/>
        <end position="774"/>
    </location>
</feature>
<reference evidence="2" key="1">
    <citation type="journal article" date="2020" name="Stud. Mycol.">
        <title>101 Dothideomycetes genomes: a test case for predicting lifestyles and emergence of pathogens.</title>
        <authorList>
            <person name="Haridas S."/>
            <person name="Albert R."/>
            <person name="Binder M."/>
            <person name="Bloem J."/>
            <person name="Labutti K."/>
            <person name="Salamov A."/>
            <person name="Andreopoulos B."/>
            <person name="Baker S."/>
            <person name="Barry K."/>
            <person name="Bills G."/>
            <person name="Bluhm B."/>
            <person name="Cannon C."/>
            <person name="Castanera R."/>
            <person name="Culley D."/>
            <person name="Daum C."/>
            <person name="Ezra D."/>
            <person name="Gonzalez J."/>
            <person name="Henrissat B."/>
            <person name="Kuo A."/>
            <person name="Liang C."/>
            <person name="Lipzen A."/>
            <person name="Lutzoni F."/>
            <person name="Magnuson J."/>
            <person name="Mondo S."/>
            <person name="Nolan M."/>
            <person name="Ohm R."/>
            <person name="Pangilinan J."/>
            <person name="Park H.-J."/>
            <person name="Ramirez L."/>
            <person name="Alfaro M."/>
            <person name="Sun H."/>
            <person name="Tritt A."/>
            <person name="Yoshinaga Y."/>
            <person name="Zwiers L.-H."/>
            <person name="Turgeon B."/>
            <person name="Goodwin S."/>
            <person name="Spatafora J."/>
            <person name="Crous P."/>
            <person name="Grigoriev I."/>
        </authorList>
    </citation>
    <scope>NUCLEOTIDE SEQUENCE</scope>
    <source>
        <strain evidence="2">CBS 101060</strain>
    </source>
</reference>
<evidence type="ECO:0000256" key="1">
    <source>
        <dbReference type="SAM" id="MobiDB-lite"/>
    </source>
</evidence>
<feature type="compositionally biased region" description="Low complexity" evidence="1">
    <location>
        <begin position="53"/>
        <end position="66"/>
    </location>
</feature>
<feature type="compositionally biased region" description="Low complexity" evidence="1">
    <location>
        <begin position="372"/>
        <end position="402"/>
    </location>
</feature>
<feature type="compositionally biased region" description="Basic and acidic residues" evidence="1">
    <location>
        <begin position="425"/>
        <end position="441"/>
    </location>
</feature>
<feature type="compositionally biased region" description="Polar residues" evidence="1">
    <location>
        <begin position="494"/>
        <end position="503"/>
    </location>
</feature>
<keyword evidence="3" id="KW-1185">Reference proteome</keyword>
<feature type="compositionally biased region" description="Basic and acidic residues" evidence="1">
    <location>
        <begin position="76"/>
        <end position="85"/>
    </location>
</feature>
<feature type="compositionally biased region" description="Polar residues" evidence="1">
    <location>
        <begin position="846"/>
        <end position="872"/>
    </location>
</feature>
<feature type="compositionally biased region" description="Basic and acidic residues" evidence="1">
    <location>
        <begin position="970"/>
        <end position="1126"/>
    </location>
</feature>
<feature type="compositionally biased region" description="Polar residues" evidence="1">
    <location>
        <begin position="296"/>
        <end position="315"/>
    </location>
</feature>
<feature type="compositionally biased region" description="Basic and acidic residues" evidence="1">
    <location>
        <begin position="178"/>
        <end position="190"/>
    </location>
</feature>
<feature type="compositionally biased region" description="Polar residues" evidence="1">
    <location>
        <begin position="1267"/>
        <end position="1287"/>
    </location>
</feature>